<name>A0AAV3SB35_HALDO</name>
<keyword evidence="1" id="KW-0805">Transcription regulation</keyword>
<dbReference type="Proteomes" id="UP000830542">
    <property type="component" value="Chromosome"/>
</dbReference>
<reference evidence="4" key="1">
    <citation type="journal article" date="2014" name="Int. J. Syst. Evol. Microbiol.">
        <title>Complete genome sequence of Corynebacterium casei LMG S-19264T (=DSM 44701T), isolated from a smear-ripened cheese.</title>
        <authorList>
            <consortium name="US DOE Joint Genome Institute (JGI-PGF)"/>
            <person name="Walter F."/>
            <person name="Albersmeier A."/>
            <person name="Kalinowski J."/>
            <person name="Ruckert C."/>
        </authorList>
    </citation>
    <scope>NUCLEOTIDE SEQUENCE</scope>
    <source>
        <strain evidence="4">JCM 12289</strain>
    </source>
</reference>
<proteinExistence type="predicted"/>
<reference evidence="5" key="2">
    <citation type="submission" date="2022-04" db="EMBL/GenBank/DDBJ databases">
        <title>Sequencing and genomic assembly of Halococcus dombrowskii.</title>
        <authorList>
            <person name="Lim S.W."/>
            <person name="MacLea K.S."/>
        </authorList>
    </citation>
    <scope>NUCLEOTIDE SEQUENCE</scope>
    <source>
        <strain evidence="5">H4</strain>
    </source>
</reference>
<evidence type="ECO:0000313" key="7">
    <source>
        <dbReference type="Proteomes" id="UP001500962"/>
    </source>
</evidence>
<evidence type="ECO:0000313" key="6">
    <source>
        <dbReference type="Proteomes" id="UP000830542"/>
    </source>
</evidence>
<dbReference type="PANTHER" id="PTHR34236:SF1">
    <property type="entry name" value="DIMETHYL SULFOXIDE REDUCTASE TRANSCRIPTIONAL ACTIVATOR"/>
    <property type="match status" value="1"/>
</dbReference>
<dbReference type="InterPro" id="IPR007050">
    <property type="entry name" value="HTH_bacterioopsin"/>
</dbReference>
<evidence type="ECO:0000313" key="5">
    <source>
        <dbReference type="EMBL" id="UOO94486.1"/>
    </source>
</evidence>
<protein>
    <submittedName>
        <fullName evidence="4">Helix-turn-helix domain-containing protein</fullName>
    </submittedName>
</protein>
<keyword evidence="2" id="KW-0804">Transcription</keyword>
<keyword evidence="6" id="KW-1185">Reference proteome</keyword>
<feature type="domain" description="HTH bat-type" evidence="3">
    <location>
        <begin position="154"/>
        <end position="201"/>
    </location>
</feature>
<dbReference type="EMBL" id="CP095005">
    <property type="protein sequence ID" value="UOO94486.1"/>
    <property type="molecule type" value="Genomic_DNA"/>
</dbReference>
<dbReference type="EMBL" id="BAAADN010000002">
    <property type="protein sequence ID" value="GAA0450819.1"/>
    <property type="molecule type" value="Genomic_DNA"/>
</dbReference>
<dbReference type="RefSeq" id="WP_244700392.1">
    <property type="nucleotide sequence ID" value="NZ_BAAADN010000002.1"/>
</dbReference>
<evidence type="ECO:0000256" key="2">
    <source>
        <dbReference type="ARBA" id="ARBA00023163"/>
    </source>
</evidence>
<evidence type="ECO:0000259" key="3">
    <source>
        <dbReference type="Pfam" id="PF04967"/>
    </source>
</evidence>
<gene>
    <name evidence="4" type="ORF">GCM10008985_03080</name>
    <name evidence="5" type="ORF">MUK72_10980</name>
</gene>
<dbReference type="GeneID" id="71762378"/>
<dbReference type="Pfam" id="PF04967">
    <property type="entry name" value="HTH_10"/>
    <property type="match status" value="1"/>
</dbReference>
<dbReference type="AlphaFoldDB" id="A0AAV3SB35"/>
<dbReference type="PANTHER" id="PTHR34236">
    <property type="entry name" value="DIMETHYL SULFOXIDE REDUCTASE TRANSCRIPTIONAL ACTIVATOR"/>
    <property type="match status" value="1"/>
</dbReference>
<organism evidence="4 7">
    <name type="scientific">Halococcus dombrowskii</name>
    <dbReference type="NCBI Taxonomy" id="179637"/>
    <lineage>
        <taxon>Archaea</taxon>
        <taxon>Methanobacteriati</taxon>
        <taxon>Methanobacteriota</taxon>
        <taxon>Stenosarchaea group</taxon>
        <taxon>Halobacteria</taxon>
        <taxon>Halobacteriales</taxon>
        <taxon>Halococcaceae</taxon>
        <taxon>Halococcus</taxon>
    </lineage>
</organism>
<dbReference type="Proteomes" id="UP001500962">
    <property type="component" value="Unassembled WGS sequence"/>
</dbReference>
<dbReference type="KEGG" id="hdo:MUK72_10980"/>
<sequence>MSLVAEFTVRLPRFEGVLGGVPDMELVIEGMTACDPETLSVTFWADGNDFGALETGLGEASMIHDVQPLSDRVDGRKLYQIRLPAATTTYWAWTDLGGVLLDGTLSHTGMWMRMRYPDREAFSEYHDHCQARGCSFELTGLKCTDDAPEDAHDLTAPQTELLAAAVDKGYFDVPRRITMGDLASEFDISTQAASERLRRGLSNALQNSVLDGSTSNETIDHPNVIGGRRA</sequence>
<evidence type="ECO:0000313" key="4">
    <source>
        <dbReference type="EMBL" id="GAA0450819.1"/>
    </source>
</evidence>
<reference evidence="4" key="3">
    <citation type="submission" date="2023-12" db="EMBL/GenBank/DDBJ databases">
        <authorList>
            <person name="Sun Q."/>
            <person name="Inoue M."/>
        </authorList>
    </citation>
    <scope>NUCLEOTIDE SEQUENCE</scope>
    <source>
        <strain evidence="4">JCM 12289</strain>
    </source>
</reference>
<accession>A0AAV3SB35</accession>
<evidence type="ECO:0000256" key="1">
    <source>
        <dbReference type="ARBA" id="ARBA00023015"/>
    </source>
</evidence>